<keyword evidence="12" id="KW-1185">Reference proteome</keyword>
<dbReference type="Pfam" id="PF01497">
    <property type="entry name" value="Peripla_BP_2"/>
    <property type="match status" value="1"/>
</dbReference>
<evidence type="ECO:0000256" key="6">
    <source>
        <dbReference type="ARBA" id="ARBA00023125"/>
    </source>
</evidence>
<dbReference type="EMBL" id="AP019400">
    <property type="protein sequence ID" value="BBI33911.1"/>
    <property type="molecule type" value="Genomic_DNA"/>
</dbReference>
<dbReference type="InterPro" id="IPR009057">
    <property type="entry name" value="Homeodomain-like_sf"/>
</dbReference>
<feature type="domain" description="Fe/B12 periplasmic-binding" evidence="10">
    <location>
        <begin position="403"/>
        <end position="679"/>
    </location>
</feature>
<dbReference type="SUPFAM" id="SSF53807">
    <property type="entry name" value="Helical backbone' metal receptor"/>
    <property type="match status" value="1"/>
</dbReference>
<dbReference type="GO" id="GO:0030288">
    <property type="term" value="C:outer membrane-bounded periplasmic space"/>
    <property type="evidence" value="ECO:0007669"/>
    <property type="project" value="TreeGrafter"/>
</dbReference>
<dbReference type="PANTHER" id="PTHR30532:SF29">
    <property type="entry name" value="FE(3+) DICITRATE-BINDING PERIPLASMIC PROTEIN"/>
    <property type="match status" value="1"/>
</dbReference>
<dbReference type="PROSITE" id="PS50983">
    <property type="entry name" value="FE_B12_PBP"/>
    <property type="match status" value="1"/>
</dbReference>
<dbReference type="InterPro" id="IPR002491">
    <property type="entry name" value="ABC_transptr_periplasmic_BD"/>
</dbReference>
<dbReference type="AlphaFoldDB" id="A0A3T1D761"/>
<comment type="similarity">
    <text evidence="2">Belongs to the bacterial solute-binding protein 8 family.</text>
</comment>
<keyword evidence="7" id="KW-0804">Transcription</keyword>
<dbReference type="PROSITE" id="PS01124">
    <property type="entry name" value="HTH_ARAC_FAMILY_2"/>
    <property type="match status" value="1"/>
</dbReference>
<dbReference type="OrthoDB" id="2652069at2"/>
<feature type="domain" description="HTH araC/xylS-type" evidence="9">
    <location>
        <begin position="190"/>
        <end position="288"/>
    </location>
</feature>
<name>A0A3T1D761_9BACL</name>
<dbReference type="PROSITE" id="PS00041">
    <property type="entry name" value="HTH_ARAC_FAMILY_1"/>
    <property type="match status" value="1"/>
</dbReference>
<evidence type="ECO:0000256" key="4">
    <source>
        <dbReference type="ARBA" id="ARBA00022729"/>
    </source>
</evidence>
<evidence type="ECO:0000256" key="3">
    <source>
        <dbReference type="ARBA" id="ARBA00022448"/>
    </source>
</evidence>
<dbReference type="KEGG" id="cohn:KCTCHS21_33100"/>
<dbReference type="SMART" id="SM00342">
    <property type="entry name" value="HTH_ARAC"/>
    <property type="match status" value="1"/>
</dbReference>
<dbReference type="GO" id="GO:1901678">
    <property type="term" value="P:iron coordination entity transport"/>
    <property type="evidence" value="ECO:0007669"/>
    <property type="project" value="UniProtKB-ARBA"/>
</dbReference>
<gene>
    <name evidence="11" type="ORF">KCTCHS21_33100</name>
</gene>
<evidence type="ECO:0000256" key="5">
    <source>
        <dbReference type="ARBA" id="ARBA00023015"/>
    </source>
</evidence>
<keyword evidence="3" id="KW-0813">Transport</keyword>
<evidence type="ECO:0000256" key="7">
    <source>
        <dbReference type="ARBA" id="ARBA00023163"/>
    </source>
</evidence>
<accession>A0A3T1D761</accession>
<evidence type="ECO:0000313" key="11">
    <source>
        <dbReference type="EMBL" id="BBI33911.1"/>
    </source>
</evidence>
<evidence type="ECO:0000259" key="9">
    <source>
        <dbReference type="PROSITE" id="PS01124"/>
    </source>
</evidence>
<dbReference type="Gene3D" id="3.40.50.1980">
    <property type="entry name" value="Nitrogenase molybdenum iron protein domain"/>
    <property type="match status" value="2"/>
</dbReference>
<keyword evidence="6" id="KW-0238">DNA-binding</keyword>
<dbReference type="SUPFAM" id="SSF46689">
    <property type="entry name" value="Homeodomain-like"/>
    <property type="match status" value="1"/>
</dbReference>
<protein>
    <recommendedName>
        <fullName evidence="13">AraC family transcriptional regulator</fullName>
    </recommendedName>
</protein>
<dbReference type="InterPro" id="IPR018062">
    <property type="entry name" value="HTH_AraC-typ_CS"/>
</dbReference>
<dbReference type="GO" id="GO:0003700">
    <property type="term" value="F:DNA-binding transcription factor activity"/>
    <property type="evidence" value="ECO:0007669"/>
    <property type="project" value="InterPro"/>
</dbReference>
<keyword evidence="5" id="KW-0805">Transcription regulation</keyword>
<evidence type="ECO:0000313" key="12">
    <source>
        <dbReference type="Proteomes" id="UP000289856"/>
    </source>
</evidence>
<dbReference type="Proteomes" id="UP000289856">
    <property type="component" value="Chromosome"/>
</dbReference>
<feature type="region of interest" description="Disordered" evidence="8">
    <location>
        <begin position="357"/>
        <end position="382"/>
    </location>
</feature>
<organism evidence="11 12">
    <name type="scientific">Cohnella abietis</name>
    <dbReference type="NCBI Taxonomy" id="2507935"/>
    <lineage>
        <taxon>Bacteria</taxon>
        <taxon>Bacillati</taxon>
        <taxon>Bacillota</taxon>
        <taxon>Bacilli</taxon>
        <taxon>Bacillales</taxon>
        <taxon>Paenibacillaceae</taxon>
        <taxon>Cohnella</taxon>
    </lineage>
</organism>
<evidence type="ECO:0000256" key="8">
    <source>
        <dbReference type="SAM" id="MobiDB-lite"/>
    </source>
</evidence>
<dbReference type="InterPro" id="IPR018060">
    <property type="entry name" value="HTH_AraC"/>
</dbReference>
<sequence>MPRESHFNNHLSQEMIEVAIQLWARFSIDIVDVRLQLLQPDKPLQLNRLPTSMFIYIQGGAASVTLNRTSYQSGRFGIFHGGKGTELSICPMDTELETYMVLYKAGSTPFYKRSIHRLLEQINPFTQVYGFSPENPIFFMEKLKEMYEHWNSNVKVNQFYSKVILYQTIHQIYIELRKGNIRYFEPDYVGVVKQYLDEHYSEQVSIHSMAELLPISRSLLTKLFKKRENKSVEEYLNEKRLDAAKKYLQKSHITIQEIAVGCGFVDELNLNRMFKKYYRMTPRDYRRKMMDNFTNCDIDNDSQHPYNDRGLDRLAISKGDGELFMFGQTRSKEFVLAAATSLMLLLSACTSNATVNHAGSPNPTQSQTQAASSAETKGTETAVQTRVIKTESGDVEVPADPQRIVYLVGNNIGDILPFGKTVVGVDIYGDPSKRPEEWKQQWGQNLNGVSLVSGDDLESILALEPDLIIGSRTWTASSIEQLNKIAPTIFYNEMSELEERMTFFGEVFGMTEQAKEFIAQYKIKAEAAKQRLVDSNLHDKKIVFLQGVEEGTAGLQGDKTRGIIYNDLGMRAPEIVENKFFNSKNPKSEGYYSPISLEVIGEYLSEADIIAYTYFGPNVDELKKQLTESAIWNGLPAVKKGNVLFYSIDDTLNDYDYASRMVSLDTFANALIELPLAKKQQ</sequence>
<dbReference type="PANTHER" id="PTHR30532">
    <property type="entry name" value="IRON III DICITRATE-BINDING PERIPLASMIC PROTEIN"/>
    <property type="match status" value="1"/>
</dbReference>
<evidence type="ECO:0000259" key="10">
    <source>
        <dbReference type="PROSITE" id="PS50983"/>
    </source>
</evidence>
<evidence type="ECO:0000256" key="1">
    <source>
        <dbReference type="ARBA" id="ARBA00004196"/>
    </source>
</evidence>
<dbReference type="InterPro" id="IPR051313">
    <property type="entry name" value="Bact_iron-sidero_bind"/>
</dbReference>
<dbReference type="GO" id="GO:0043565">
    <property type="term" value="F:sequence-specific DNA binding"/>
    <property type="evidence" value="ECO:0007669"/>
    <property type="project" value="InterPro"/>
</dbReference>
<dbReference type="Gene3D" id="1.10.10.60">
    <property type="entry name" value="Homeodomain-like"/>
    <property type="match status" value="2"/>
</dbReference>
<dbReference type="RefSeq" id="WP_130610375.1">
    <property type="nucleotide sequence ID" value="NZ_AP019400.1"/>
</dbReference>
<reference evidence="11 12" key="1">
    <citation type="submission" date="2019-01" db="EMBL/GenBank/DDBJ databases">
        <title>Complete genome sequence of Cohnella hallensis HS21 isolated from Korean fir (Abies koreana) rhizospheric soil.</title>
        <authorList>
            <person name="Jiang L."/>
            <person name="Kang S.W."/>
            <person name="Kim S."/>
            <person name="Jung J."/>
            <person name="Kim C.Y."/>
            <person name="Kim D.H."/>
            <person name="Kim S.W."/>
            <person name="Lee J."/>
        </authorList>
    </citation>
    <scope>NUCLEOTIDE SEQUENCE [LARGE SCALE GENOMIC DNA]</scope>
    <source>
        <strain evidence="11 12">HS21</strain>
    </source>
</reference>
<proteinExistence type="inferred from homology"/>
<keyword evidence="4" id="KW-0732">Signal</keyword>
<evidence type="ECO:0008006" key="13">
    <source>
        <dbReference type="Google" id="ProtNLM"/>
    </source>
</evidence>
<comment type="subcellular location">
    <subcellularLocation>
        <location evidence="1">Cell envelope</location>
    </subcellularLocation>
</comment>
<dbReference type="Pfam" id="PF12833">
    <property type="entry name" value="HTH_18"/>
    <property type="match status" value="1"/>
</dbReference>
<evidence type="ECO:0000256" key="2">
    <source>
        <dbReference type="ARBA" id="ARBA00008814"/>
    </source>
</evidence>